<proteinExistence type="predicted"/>
<evidence type="ECO:0008006" key="2">
    <source>
        <dbReference type="Google" id="ProtNLM"/>
    </source>
</evidence>
<accession>A0A7G9ZBJ3</accession>
<evidence type="ECO:0000313" key="1">
    <source>
        <dbReference type="EMBL" id="QNO57627.1"/>
    </source>
</evidence>
<name>A0A7G9ZBJ3_9EURY</name>
<dbReference type="AlphaFoldDB" id="A0A7G9ZBJ3"/>
<dbReference type="Pfam" id="PF07900">
    <property type="entry name" value="DUF1670"/>
    <property type="match status" value="1"/>
</dbReference>
<dbReference type="EMBL" id="MT631696">
    <property type="protein sequence ID" value="QNO57627.1"/>
    <property type="molecule type" value="Genomic_DNA"/>
</dbReference>
<organism evidence="1">
    <name type="scientific">Candidatus Methanophaga sp. ANME-1 ERB7</name>
    <dbReference type="NCBI Taxonomy" id="2759913"/>
    <lineage>
        <taxon>Archaea</taxon>
        <taxon>Methanobacteriati</taxon>
        <taxon>Methanobacteriota</taxon>
        <taxon>Stenosarchaea group</taxon>
        <taxon>Methanomicrobia</taxon>
        <taxon>Candidatus Methanophagales</taxon>
        <taxon>Candidatus Methanophagaceae</taxon>
        <taxon>Candidatus Methanophaga</taxon>
    </lineage>
</organism>
<sequence length="271" mass="31250">MKRKQEKERYDRLSFKTLDRQFQQEAIDGLSCSPLEAKALTEIVKEVYFPLLEERTIENIRPGQIVVQAIDLNEPPGKPIKKCLFKNVILTIDSGQSDLKIRQEEGIPTLRRERIKRVTKEAFKQGTLLTAEDMAYKIFSVGYRTIVRGLDILRKRGEHIPLRSTQKDIGRTTTHKEQIVKLWLEGNEPAYISKATNHSVDAVSRYLQSFKRVVALTLEGKDKTSIAFLLSISKPLVTRYQELFERYEDEALHTRIQEMASFLKKIANGSI</sequence>
<reference evidence="1" key="1">
    <citation type="submission" date="2020-06" db="EMBL/GenBank/DDBJ databases">
        <title>Unique genomic features of the anaerobic methanotrophic archaea.</title>
        <authorList>
            <person name="Chadwick G.L."/>
            <person name="Skennerton C.T."/>
            <person name="Laso-Perez R."/>
            <person name="Leu A.O."/>
            <person name="Speth D.R."/>
            <person name="Yu H."/>
            <person name="Morgan-Lang C."/>
            <person name="Hatzenpichler R."/>
            <person name="Goudeau D."/>
            <person name="Malmstrom R."/>
            <person name="Brazelton W.J."/>
            <person name="Woyke T."/>
            <person name="Hallam S.J."/>
            <person name="Tyson G.W."/>
            <person name="Wegener G."/>
            <person name="Boetius A."/>
            <person name="Orphan V."/>
        </authorList>
    </citation>
    <scope>NUCLEOTIDE SEQUENCE</scope>
</reference>
<dbReference type="InterPro" id="IPR012872">
    <property type="entry name" value="DUF1670"/>
</dbReference>
<gene>
    <name evidence="1" type="ORF">LCMFKOLL_00023</name>
</gene>
<protein>
    <recommendedName>
        <fullName evidence="2">DUF1670 domain-containing protein</fullName>
    </recommendedName>
</protein>